<accession>A0ABR1EXJ4</accession>
<sequence>MCGGLSYFMRSLPAVVRFAAGTSRPFPVQASGFIPLTSAVHTVHGHDNEGNPEAAPVDSTLCRRCHARRWLEMIFRNKSSLGRINCEQYGLRPQHIKN</sequence>
<organism evidence="1 2">
    <name type="scientific">Necator americanus</name>
    <name type="common">Human hookworm</name>
    <dbReference type="NCBI Taxonomy" id="51031"/>
    <lineage>
        <taxon>Eukaryota</taxon>
        <taxon>Metazoa</taxon>
        <taxon>Ecdysozoa</taxon>
        <taxon>Nematoda</taxon>
        <taxon>Chromadorea</taxon>
        <taxon>Rhabditida</taxon>
        <taxon>Rhabditina</taxon>
        <taxon>Rhabditomorpha</taxon>
        <taxon>Strongyloidea</taxon>
        <taxon>Ancylostomatidae</taxon>
        <taxon>Bunostominae</taxon>
        <taxon>Necator</taxon>
    </lineage>
</organism>
<comment type="caution">
    <text evidence="1">The sequence shown here is derived from an EMBL/GenBank/DDBJ whole genome shotgun (WGS) entry which is preliminary data.</text>
</comment>
<protein>
    <recommendedName>
        <fullName evidence="3">Secreted protein</fullName>
    </recommendedName>
</protein>
<proteinExistence type="predicted"/>
<dbReference type="EMBL" id="JAVFWL010000023">
    <property type="protein sequence ID" value="KAK6767377.1"/>
    <property type="molecule type" value="Genomic_DNA"/>
</dbReference>
<evidence type="ECO:0000313" key="2">
    <source>
        <dbReference type="Proteomes" id="UP001303046"/>
    </source>
</evidence>
<evidence type="ECO:0000313" key="1">
    <source>
        <dbReference type="EMBL" id="KAK6767377.1"/>
    </source>
</evidence>
<reference evidence="1 2" key="1">
    <citation type="submission" date="2023-08" db="EMBL/GenBank/DDBJ databases">
        <title>A Necator americanus chromosomal reference genome.</title>
        <authorList>
            <person name="Ilik V."/>
            <person name="Petrzelkova K.J."/>
            <person name="Pardy F."/>
            <person name="Fuh T."/>
            <person name="Niatou-Singa F.S."/>
            <person name="Gouil Q."/>
            <person name="Baker L."/>
            <person name="Ritchie M.E."/>
            <person name="Jex A.R."/>
            <person name="Gazzola D."/>
            <person name="Li H."/>
            <person name="Toshio Fujiwara R."/>
            <person name="Zhan B."/>
            <person name="Aroian R.V."/>
            <person name="Pafco B."/>
            <person name="Schwarz E.M."/>
        </authorList>
    </citation>
    <scope>NUCLEOTIDE SEQUENCE [LARGE SCALE GENOMIC DNA]</scope>
    <source>
        <strain evidence="1 2">Aroian</strain>
        <tissue evidence="1">Whole animal</tissue>
    </source>
</reference>
<name>A0ABR1EXJ4_NECAM</name>
<dbReference type="Proteomes" id="UP001303046">
    <property type="component" value="Unassembled WGS sequence"/>
</dbReference>
<evidence type="ECO:0008006" key="3">
    <source>
        <dbReference type="Google" id="ProtNLM"/>
    </source>
</evidence>
<gene>
    <name evidence="1" type="primary">Necator_2022.05.29.01.24.g132</name>
    <name evidence="1" type="ORF">RB195_026577</name>
</gene>
<keyword evidence="2" id="KW-1185">Reference proteome</keyword>